<evidence type="ECO:0000313" key="3">
    <source>
        <dbReference type="EMBL" id="BDS06966.1"/>
    </source>
</evidence>
<reference evidence="3" key="1">
    <citation type="submission" date="2024-07" db="EMBL/GenBank/DDBJ databases">
        <title>Complete genome sequence of Verrucomicrobiaceae bacterium NT6N.</title>
        <authorList>
            <person name="Huang C."/>
            <person name="Takami H."/>
            <person name="Hamasaki K."/>
        </authorList>
    </citation>
    <scope>NUCLEOTIDE SEQUENCE</scope>
    <source>
        <strain evidence="3">NT6N</strain>
    </source>
</reference>
<dbReference type="AlphaFoldDB" id="A0AAT9FLV9"/>
<feature type="chain" id="PRO_5043669668" description="HEAT repeat domain-containing protein" evidence="2">
    <location>
        <begin position="21"/>
        <end position="396"/>
    </location>
</feature>
<keyword evidence="2" id="KW-0732">Signal</keyword>
<gene>
    <name evidence="3" type="ORF">NT6N_20060</name>
</gene>
<dbReference type="EMBL" id="AP026866">
    <property type="protein sequence ID" value="BDS06966.1"/>
    <property type="molecule type" value="Genomic_DNA"/>
</dbReference>
<feature type="compositionally biased region" description="Polar residues" evidence="1">
    <location>
        <begin position="54"/>
        <end position="65"/>
    </location>
</feature>
<feature type="compositionally biased region" description="Polar residues" evidence="1">
    <location>
        <begin position="30"/>
        <end position="40"/>
    </location>
</feature>
<proteinExistence type="predicted"/>
<accession>A0AAT9FLV9</accession>
<dbReference type="KEGG" id="osu:NT6N_20060"/>
<protein>
    <recommendedName>
        <fullName evidence="4">HEAT repeat domain-containing protein</fullName>
    </recommendedName>
</protein>
<evidence type="ECO:0000256" key="2">
    <source>
        <dbReference type="SAM" id="SignalP"/>
    </source>
</evidence>
<name>A0AAT9FLV9_9BACT</name>
<feature type="signal peptide" evidence="2">
    <location>
        <begin position="1"/>
        <end position="20"/>
    </location>
</feature>
<sequence>MKKSLLIHAIWAVIAMIAFAIGAKRFTDGASTESANSEARSGSRYADRIKAKSGDSSLRATSRSNRATKDSGAGSAGRVNLTETGIKSLGHLLQTSTDPIERRIAFSKLLEGLTAENAMLMREQITHMSDRSDEWREFHYAWGALAGEVAVKFGQDSEKRDMAACFSGWAGADPRAALEWYNNLPDDRKGSNDLKWGAVYGISNNDPMIATDFVLSLSENGDKDAGKMIHLVAASILRSGNVVEAASWSENLPEGKLRDTAVSRVAREYAGEDPVKAVAWLESLPDSKGQSKGMDEVFSHWARRDSEAAANRINQMAESPIRDSAVKGYSERIARIDPAVAIDWASTVADPKLRGDMLVDYGRMYMRRDREAASRWLSNSNLSPQQQERIQSSKKR</sequence>
<feature type="region of interest" description="Disordered" evidence="1">
    <location>
        <begin position="376"/>
        <end position="396"/>
    </location>
</feature>
<feature type="compositionally biased region" description="Polar residues" evidence="1">
    <location>
        <begin position="376"/>
        <end position="390"/>
    </location>
</feature>
<evidence type="ECO:0008006" key="4">
    <source>
        <dbReference type="Google" id="ProtNLM"/>
    </source>
</evidence>
<feature type="region of interest" description="Disordered" evidence="1">
    <location>
        <begin position="30"/>
        <end position="78"/>
    </location>
</feature>
<organism evidence="3">
    <name type="scientific">Oceaniferula spumae</name>
    <dbReference type="NCBI Taxonomy" id="2979115"/>
    <lineage>
        <taxon>Bacteria</taxon>
        <taxon>Pseudomonadati</taxon>
        <taxon>Verrucomicrobiota</taxon>
        <taxon>Verrucomicrobiia</taxon>
        <taxon>Verrucomicrobiales</taxon>
        <taxon>Verrucomicrobiaceae</taxon>
        <taxon>Oceaniferula</taxon>
    </lineage>
</organism>
<evidence type="ECO:0000256" key="1">
    <source>
        <dbReference type="SAM" id="MobiDB-lite"/>
    </source>
</evidence>